<dbReference type="InterPro" id="IPR014756">
    <property type="entry name" value="Ig_E-set"/>
</dbReference>
<dbReference type="InterPro" id="IPR024792">
    <property type="entry name" value="RhoGDI_dom_sf"/>
</dbReference>
<reference evidence="6 7" key="1">
    <citation type="journal article" date="2024" name="Science">
        <title>Giant polyketide synthase enzymes in the biosynthesis of giant marine polyether toxins.</title>
        <authorList>
            <person name="Fallon T.R."/>
            <person name="Shende V.V."/>
            <person name="Wierzbicki I.H."/>
            <person name="Pendleton A.L."/>
            <person name="Watervoot N.F."/>
            <person name="Auber R.P."/>
            <person name="Gonzalez D.J."/>
            <person name="Wisecaver J.H."/>
            <person name="Moore B.S."/>
        </authorList>
    </citation>
    <scope>NUCLEOTIDE SEQUENCE [LARGE SCALE GENOMIC DNA]</scope>
    <source>
        <strain evidence="6 7">12B1</strain>
    </source>
</reference>
<dbReference type="InterPro" id="IPR000406">
    <property type="entry name" value="Rho_GDI"/>
</dbReference>
<dbReference type="GO" id="GO:0005829">
    <property type="term" value="C:cytosol"/>
    <property type="evidence" value="ECO:0007669"/>
    <property type="project" value="TreeGrafter"/>
</dbReference>
<evidence type="ECO:0000256" key="2">
    <source>
        <dbReference type="ARBA" id="ARBA00009758"/>
    </source>
</evidence>
<evidence type="ECO:0000313" key="6">
    <source>
        <dbReference type="EMBL" id="KAL1516004.1"/>
    </source>
</evidence>
<dbReference type="GO" id="GO:0005096">
    <property type="term" value="F:GTPase activator activity"/>
    <property type="evidence" value="ECO:0007669"/>
    <property type="project" value="UniProtKB-KW"/>
</dbReference>
<feature type="region of interest" description="Disordered" evidence="5">
    <location>
        <begin position="1"/>
        <end position="27"/>
    </location>
</feature>
<keyword evidence="3" id="KW-0343">GTPase activation</keyword>
<sequence length="198" mass="21969">MSETDATAEAVEKLTVEEDNYTPPEPKSVEELMAQKEGEDEALQRYKASLLGAGAASTATDDPRRVVVTEVGIIPSDHAPIMLDMTSDQPKKIVLKEGCSYRLQFGFRVQNQLVSGLKYSHVVTRRGIKVDSAQEMLGSYGPDPQKVNTVQVPRRDWETAPSGMLARATYTVKSAFTDDDKVEHLSFSFELEVKKDWA</sequence>
<keyword evidence="7" id="KW-1185">Reference proteome</keyword>
<dbReference type="Gene3D" id="2.70.50.30">
    <property type="entry name" value="Coagulation Factor XIII, subunit A, domain 1"/>
    <property type="match status" value="1"/>
</dbReference>
<dbReference type="AlphaFoldDB" id="A0AB34J9T0"/>
<keyword evidence="4" id="KW-0963">Cytoplasm</keyword>
<evidence type="ECO:0000313" key="7">
    <source>
        <dbReference type="Proteomes" id="UP001515480"/>
    </source>
</evidence>
<dbReference type="EMBL" id="JBGBPQ010000011">
    <property type="protein sequence ID" value="KAL1516004.1"/>
    <property type="molecule type" value="Genomic_DNA"/>
</dbReference>
<gene>
    <name evidence="6" type="ORF">AB1Y20_002617</name>
</gene>
<name>A0AB34J9T0_PRYPA</name>
<dbReference type="Proteomes" id="UP001515480">
    <property type="component" value="Unassembled WGS sequence"/>
</dbReference>
<dbReference type="PANTHER" id="PTHR10980:SF3">
    <property type="entry name" value="LD16419P"/>
    <property type="match status" value="1"/>
</dbReference>
<dbReference type="GO" id="GO:0007266">
    <property type="term" value="P:Rho protein signal transduction"/>
    <property type="evidence" value="ECO:0007669"/>
    <property type="project" value="InterPro"/>
</dbReference>
<dbReference type="GO" id="GO:0005094">
    <property type="term" value="F:Rho GDP-dissociation inhibitor activity"/>
    <property type="evidence" value="ECO:0007669"/>
    <property type="project" value="InterPro"/>
</dbReference>
<accession>A0AB34J9T0</accession>
<dbReference type="Pfam" id="PF02115">
    <property type="entry name" value="Rho_GDI"/>
    <property type="match status" value="1"/>
</dbReference>
<evidence type="ECO:0000256" key="1">
    <source>
        <dbReference type="ARBA" id="ARBA00004496"/>
    </source>
</evidence>
<comment type="caution">
    <text evidence="6">The sequence shown here is derived from an EMBL/GenBank/DDBJ whole genome shotgun (WGS) entry which is preliminary data.</text>
</comment>
<protein>
    <recommendedName>
        <fullName evidence="8">Rho GDP-dissociation inhibitor</fullName>
    </recommendedName>
</protein>
<dbReference type="PANTHER" id="PTHR10980">
    <property type="entry name" value="RHO GDP-DISSOCIATION INHIBITOR"/>
    <property type="match status" value="1"/>
</dbReference>
<dbReference type="GO" id="GO:0016020">
    <property type="term" value="C:membrane"/>
    <property type="evidence" value="ECO:0007669"/>
    <property type="project" value="TreeGrafter"/>
</dbReference>
<evidence type="ECO:0000256" key="5">
    <source>
        <dbReference type="SAM" id="MobiDB-lite"/>
    </source>
</evidence>
<organism evidence="6 7">
    <name type="scientific">Prymnesium parvum</name>
    <name type="common">Toxic golden alga</name>
    <dbReference type="NCBI Taxonomy" id="97485"/>
    <lineage>
        <taxon>Eukaryota</taxon>
        <taxon>Haptista</taxon>
        <taxon>Haptophyta</taxon>
        <taxon>Prymnesiophyceae</taxon>
        <taxon>Prymnesiales</taxon>
        <taxon>Prymnesiaceae</taxon>
        <taxon>Prymnesium</taxon>
    </lineage>
</organism>
<evidence type="ECO:0000256" key="4">
    <source>
        <dbReference type="ARBA" id="ARBA00022490"/>
    </source>
</evidence>
<comment type="similarity">
    <text evidence="2">Belongs to the Rho GDI family.</text>
</comment>
<comment type="subcellular location">
    <subcellularLocation>
        <location evidence="1">Cytoplasm</location>
    </subcellularLocation>
</comment>
<evidence type="ECO:0000256" key="3">
    <source>
        <dbReference type="ARBA" id="ARBA00022468"/>
    </source>
</evidence>
<proteinExistence type="inferred from homology"/>
<dbReference type="SUPFAM" id="SSF81296">
    <property type="entry name" value="E set domains"/>
    <property type="match status" value="1"/>
</dbReference>
<evidence type="ECO:0008006" key="8">
    <source>
        <dbReference type="Google" id="ProtNLM"/>
    </source>
</evidence>
<dbReference type="FunFam" id="2.70.50.30:FF:000004">
    <property type="entry name" value="Rho GDP-dissociation inhibitor 1"/>
    <property type="match status" value="1"/>
</dbReference>